<accession>A0A853A481</accession>
<gene>
    <name evidence="2" type="ORF">FHU37_002454</name>
</gene>
<dbReference type="RefSeq" id="WP_179814241.1">
    <property type="nucleotide sequence ID" value="NZ_JACBZD010000001.1"/>
</dbReference>
<protein>
    <submittedName>
        <fullName evidence="2">Fatty acid desaturase</fullName>
    </submittedName>
</protein>
<evidence type="ECO:0000313" key="2">
    <source>
        <dbReference type="EMBL" id="NYI05511.1"/>
    </source>
</evidence>
<keyword evidence="3" id="KW-1185">Reference proteome</keyword>
<keyword evidence="1" id="KW-1133">Transmembrane helix</keyword>
<sequence length="66" mass="7103">MAGAGEYRERYREEERRPRAWQLATYLLAVAALVAVVRSPAEAGDGVRLAFEAVSAAVRAMAAPLA</sequence>
<name>A0A853A481_9ACTN</name>
<dbReference type="Proteomes" id="UP000567795">
    <property type="component" value="Unassembled WGS sequence"/>
</dbReference>
<evidence type="ECO:0000256" key="1">
    <source>
        <dbReference type="SAM" id="Phobius"/>
    </source>
</evidence>
<dbReference type="EMBL" id="JACBZD010000001">
    <property type="protein sequence ID" value="NYI05511.1"/>
    <property type="molecule type" value="Genomic_DNA"/>
</dbReference>
<proteinExistence type="predicted"/>
<comment type="caution">
    <text evidence="2">The sequence shown here is derived from an EMBL/GenBank/DDBJ whole genome shotgun (WGS) entry which is preliminary data.</text>
</comment>
<dbReference type="AlphaFoldDB" id="A0A853A481"/>
<feature type="transmembrane region" description="Helical" evidence="1">
    <location>
        <begin position="20"/>
        <end position="41"/>
    </location>
</feature>
<keyword evidence="1" id="KW-0472">Membrane</keyword>
<keyword evidence="1" id="KW-0812">Transmembrane</keyword>
<evidence type="ECO:0000313" key="3">
    <source>
        <dbReference type="Proteomes" id="UP000567795"/>
    </source>
</evidence>
<organism evidence="2 3">
    <name type="scientific">Allostreptomyces psammosilenae</name>
    <dbReference type="NCBI Taxonomy" id="1892865"/>
    <lineage>
        <taxon>Bacteria</taxon>
        <taxon>Bacillati</taxon>
        <taxon>Actinomycetota</taxon>
        <taxon>Actinomycetes</taxon>
        <taxon>Kitasatosporales</taxon>
        <taxon>Streptomycetaceae</taxon>
        <taxon>Allostreptomyces</taxon>
    </lineage>
</organism>
<reference evidence="2 3" key="1">
    <citation type="submission" date="2020-07" db="EMBL/GenBank/DDBJ databases">
        <title>Sequencing the genomes of 1000 actinobacteria strains.</title>
        <authorList>
            <person name="Klenk H.-P."/>
        </authorList>
    </citation>
    <scope>NUCLEOTIDE SEQUENCE [LARGE SCALE GENOMIC DNA]</scope>
    <source>
        <strain evidence="2 3">DSM 42178</strain>
    </source>
</reference>